<dbReference type="InterPro" id="IPR023380">
    <property type="entry name" value="DsbB-like_sf"/>
</dbReference>
<dbReference type="GO" id="GO:0015035">
    <property type="term" value="F:protein-disulfide reductase activity"/>
    <property type="evidence" value="ECO:0007669"/>
    <property type="project" value="InterPro"/>
</dbReference>
<evidence type="ECO:0000256" key="1">
    <source>
        <dbReference type="ARBA" id="ARBA00004141"/>
    </source>
</evidence>
<comment type="subcellular location">
    <subcellularLocation>
        <location evidence="1">Membrane</location>
        <topology evidence="1">Multi-pass membrane protein</topology>
    </subcellularLocation>
</comment>
<dbReference type="GO" id="GO:0016020">
    <property type="term" value="C:membrane"/>
    <property type="evidence" value="ECO:0007669"/>
    <property type="project" value="UniProtKB-SubCell"/>
</dbReference>
<accession>A0A3B1ACE2</accession>
<evidence type="ECO:0000256" key="3">
    <source>
        <dbReference type="ARBA" id="ARBA00022989"/>
    </source>
</evidence>
<protein>
    <submittedName>
        <fullName evidence="6">Periplasmic thiol:disulfide oxidoreductase DsbB, required for DsbA reoxidation</fullName>
    </submittedName>
</protein>
<feature type="transmembrane region" description="Helical" evidence="5">
    <location>
        <begin position="12"/>
        <end position="34"/>
    </location>
</feature>
<keyword evidence="2 5" id="KW-0812">Transmembrane</keyword>
<dbReference type="AlphaFoldDB" id="A0A3B1ACE2"/>
<dbReference type="GO" id="GO:0006457">
    <property type="term" value="P:protein folding"/>
    <property type="evidence" value="ECO:0007669"/>
    <property type="project" value="InterPro"/>
</dbReference>
<dbReference type="EMBL" id="UOFW01000047">
    <property type="protein sequence ID" value="VAX03406.1"/>
    <property type="molecule type" value="Genomic_DNA"/>
</dbReference>
<feature type="transmembrane region" description="Helical" evidence="5">
    <location>
        <begin position="79"/>
        <end position="99"/>
    </location>
</feature>
<gene>
    <name evidence="6" type="ORF">MNBD_ALPHA03-1031</name>
</gene>
<name>A0A3B1ACE2_9ZZZZ</name>
<dbReference type="InterPro" id="IPR003752">
    <property type="entry name" value="DiS_bond_form_DsbB/BdbC"/>
</dbReference>
<evidence type="ECO:0000256" key="2">
    <source>
        <dbReference type="ARBA" id="ARBA00022692"/>
    </source>
</evidence>
<dbReference type="Gene3D" id="1.20.1550.10">
    <property type="entry name" value="DsbB-like"/>
    <property type="match status" value="1"/>
</dbReference>
<proteinExistence type="predicted"/>
<feature type="transmembrane region" description="Helical" evidence="5">
    <location>
        <begin position="54"/>
        <end position="72"/>
    </location>
</feature>
<keyword evidence="4 5" id="KW-0472">Membrane</keyword>
<reference evidence="6" key="1">
    <citation type="submission" date="2018-06" db="EMBL/GenBank/DDBJ databases">
        <authorList>
            <person name="Zhirakovskaya E."/>
        </authorList>
    </citation>
    <scope>NUCLEOTIDE SEQUENCE</scope>
</reference>
<feature type="transmembrane region" description="Helical" evidence="5">
    <location>
        <begin position="153"/>
        <end position="173"/>
    </location>
</feature>
<keyword evidence="3 5" id="KW-1133">Transmembrane helix</keyword>
<evidence type="ECO:0000313" key="6">
    <source>
        <dbReference type="EMBL" id="VAX03406.1"/>
    </source>
</evidence>
<dbReference type="SUPFAM" id="SSF158442">
    <property type="entry name" value="DsbB-like"/>
    <property type="match status" value="1"/>
</dbReference>
<evidence type="ECO:0000256" key="4">
    <source>
        <dbReference type="ARBA" id="ARBA00023136"/>
    </source>
</evidence>
<organism evidence="6">
    <name type="scientific">hydrothermal vent metagenome</name>
    <dbReference type="NCBI Taxonomy" id="652676"/>
    <lineage>
        <taxon>unclassified sequences</taxon>
        <taxon>metagenomes</taxon>
        <taxon>ecological metagenomes</taxon>
    </lineage>
</organism>
<evidence type="ECO:0000256" key="5">
    <source>
        <dbReference type="SAM" id="Phobius"/>
    </source>
</evidence>
<sequence length="181" mass="20087">MPNNRNPLAQLICYFWYNPLMLAFVMSASLLAGAYGFQYIGGLAPCDLCWTQRYAHMVILGLSGAGLLLKKYDRPLQNLYAWAVIIALDVSIAVSGYHAGIEQKWWAGPTTCTAGGINASADMESLFDSMMESNLVLCDEIPWEMFGISMAGYNFLISFIVAQFVTFAVVFSLRKKHVRTS</sequence>
<dbReference type="Pfam" id="PF02600">
    <property type="entry name" value="DsbB"/>
    <property type="match status" value="1"/>
</dbReference>